<evidence type="ECO:0000256" key="5">
    <source>
        <dbReference type="ARBA" id="ARBA00022989"/>
    </source>
</evidence>
<evidence type="ECO:0000256" key="3">
    <source>
        <dbReference type="ARBA" id="ARBA00022475"/>
    </source>
</evidence>
<dbReference type="InterPro" id="IPR035906">
    <property type="entry name" value="MetI-like_sf"/>
</dbReference>
<dbReference type="CDD" id="cd06261">
    <property type="entry name" value="TM_PBP2"/>
    <property type="match status" value="1"/>
</dbReference>
<dbReference type="PANTHER" id="PTHR43163:SF6">
    <property type="entry name" value="DIPEPTIDE TRANSPORT SYSTEM PERMEASE PROTEIN DPPB-RELATED"/>
    <property type="match status" value="1"/>
</dbReference>
<feature type="transmembrane region" description="Helical" evidence="7">
    <location>
        <begin position="100"/>
        <end position="121"/>
    </location>
</feature>
<reference evidence="9 10" key="1">
    <citation type="submission" date="2019-03" db="EMBL/GenBank/DDBJ databases">
        <title>Genomic Encyclopedia of Type Strains, Phase IV (KMG-IV): sequencing the most valuable type-strain genomes for metagenomic binning, comparative biology and taxonomic classification.</title>
        <authorList>
            <person name="Goeker M."/>
        </authorList>
    </citation>
    <scope>NUCLEOTIDE SEQUENCE [LARGE SCALE GENOMIC DNA]</scope>
    <source>
        <strain evidence="9 10">DSM 25894</strain>
    </source>
</reference>
<dbReference type="AlphaFoldDB" id="A0A4R3N6E8"/>
<keyword evidence="10" id="KW-1185">Reference proteome</keyword>
<dbReference type="InterPro" id="IPR045621">
    <property type="entry name" value="BPD_transp_1_N"/>
</dbReference>
<dbReference type="PROSITE" id="PS50928">
    <property type="entry name" value="ABC_TM1"/>
    <property type="match status" value="1"/>
</dbReference>
<keyword evidence="6 7" id="KW-0472">Membrane</keyword>
<dbReference type="EMBL" id="SMAN01000009">
    <property type="protein sequence ID" value="TCT22419.1"/>
    <property type="molecule type" value="Genomic_DNA"/>
</dbReference>
<keyword evidence="4 7" id="KW-0812">Transmembrane</keyword>
<dbReference type="InterPro" id="IPR000515">
    <property type="entry name" value="MetI-like"/>
</dbReference>
<dbReference type="Gene3D" id="1.10.3720.10">
    <property type="entry name" value="MetI-like"/>
    <property type="match status" value="1"/>
</dbReference>
<comment type="similarity">
    <text evidence="7">Belongs to the binding-protein-dependent transport system permease family.</text>
</comment>
<accession>A0A4R3N6E8</accession>
<feature type="transmembrane region" description="Helical" evidence="7">
    <location>
        <begin position="270"/>
        <end position="298"/>
    </location>
</feature>
<feature type="domain" description="ABC transmembrane type-1" evidence="8">
    <location>
        <begin position="94"/>
        <end position="295"/>
    </location>
</feature>
<dbReference type="OrthoDB" id="9773683at2"/>
<comment type="caution">
    <text evidence="9">The sequence shown here is derived from an EMBL/GenBank/DDBJ whole genome shotgun (WGS) entry which is preliminary data.</text>
</comment>
<name>A0A4R3N6E8_9BACI</name>
<dbReference type="RefSeq" id="WP_132371733.1">
    <property type="nucleotide sequence ID" value="NZ_SMAN01000009.1"/>
</dbReference>
<evidence type="ECO:0000256" key="2">
    <source>
        <dbReference type="ARBA" id="ARBA00022448"/>
    </source>
</evidence>
<evidence type="ECO:0000256" key="7">
    <source>
        <dbReference type="RuleBase" id="RU363032"/>
    </source>
</evidence>
<dbReference type="NCBIfam" id="NF045471">
    <property type="entry name" value="Opp3B"/>
    <property type="match status" value="1"/>
</dbReference>
<feature type="transmembrane region" description="Helical" evidence="7">
    <location>
        <begin position="9"/>
        <end position="30"/>
    </location>
</feature>
<evidence type="ECO:0000259" key="8">
    <source>
        <dbReference type="PROSITE" id="PS50928"/>
    </source>
</evidence>
<evidence type="ECO:0000256" key="4">
    <source>
        <dbReference type="ARBA" id="ARBA00022692"/>
    </source>
</evidence>
<dbReference type="PANTHER" id="PTHR43163">
    <property type="entry name" value="DIPEPTIDE TRANSPORT SYSTEM PERMEASE PROTEIN DPPB-RELATED"/>
    <property type="match status" value="1"/>
</dbReference>
<feature type="transmembrane region" description="Helical" evidence="7">
    <location>
        <begin position="173"/>
        <end position="191"/>
    </location>
</feature>
<evidence type="ECO:0000256" key="1">
    <source>
        <dbReference type="ARBA" id="ARBA00004651"/>
    </source>
</evidence>
<dbReference type="Proteomes" id="UP000294650">
    <property type="component" value="Unassembled WGS sequence"/>
</dbReference>
<evidence type="ECO:0000256" key="6">
    <source>
        <dbReference type="ARBA" id="ARBA00023136"/>
    </source>
</evidence>
<feature type="transmembrane region" description="Helical" evidence="7">
    <location>
        <begin position="226"/>
        <end position="248"/>
    </location>
</feature>
<dbReference type="Pfam" id="PF00528">
    <property type="entry name" value="BPD_transp_1"/>
    <property type="match status" value="1"/>
</dbReference>
<proteinExistence type="inferred from homology"/>
<dbReference type="GO" id="GO:0055085">
    <property type="term" value="P:transmembrane transport"/>
    <property type="evidence" value="ECO:0007669"/>
    <property type="project" value="InterPro"/>
</dbReference>
<sequence>MARYITQRIIYMIITLFLIATATFFLMKLLPGTPFNMEDKLTEAQKAALYEQYGLNDPLPVQYANYIFGLVQGDMGISFQFDNRKVEDLIMDRIGPSAQLGFQSLVFGTVIGLILGLISAIKRNTAYDYSSNLMAILGKSIPSFVFAGLLQYYLAVKFGWFPVSFWDSFKHTILPTIANAMFTLAVTQRFLRTEMLEVLGSDYIVLARAKGLKNSVVTFKHGLRNALIPVITIMGPLVVSMMTGSLVIEKIFAIPGIGEQFVRSIQMNDYAMIMGTTMFFSILFVVVILIVDLLYVVVDPRIRLTGGKE</sequence>
<protein>
    <submittedName>
        <fullName evidence="9">Oligopeptide transport system permease protein</fullName>
    </submittedName>
</protein>
<dbReference type="GO" id="GO:0005886">
    <property type="term" value="C:plasma membrane"/>
    <property type="evidence" value="ECO:0007669"/>
    <property type="project" value="UniProtKB-SubCell"/>
</dbReference>
<evidence type="ECO:0000313" key="10">
    <source>
        <dbReference type="Proteomes" id="UP000294650"/>
    </source>
</evidence>
<comment type="subcellular location">
    <subcellularLocation>
        <location evidence="1 7">Cell membrane</location>
        <topology evidence="1 7">Multi-pass membrane protein</topology>
    </subcellularLocation>
</comment>
<keyword evidence="5 7" id="KW-1133">Transmembrane helix</keyword>
<keyword evidence="2 7" id="KW-0813">Transport</keyword>
<organism evidence="9 10">
    <name type="scientific">Melghiribacillus thermohalophilus</name>
    <dbReference type="NCBI Taxonomy" id="1324956"/>
    <lineage>
        <taxon>Bacteria</taxon>
        <taxon>Bacillati</taxon>
        <taxon>Bacillota</taxon>
        <taxon>Bacilli</taxon>
        <taxon>Bacillales</taxon>
        <taxon>Bacillaceae</taxon>
        <taxon>Melghiribacillus</taxon>
    </lineage>
</organism>
<feature type="transmembrane region" description="Helical" evidence="7">
    <location>
        <begin position="133"/>
        <end position="153"/>
    </location>
</feature>
<gene>
    <name evidence="9" type="ORF">EDD68_10965</name>
</gene>
<dbReference type="SUPFAM" id="SSF161098">
    <property type="entry name" value="MetI-like"/>
    <property type="match status" value="1"/>
</dbReference>
<evidence type="ECO:0000313" key="9">
    <source>
        <dbReference type="EMBL" id="TCT22419.1"/>
    </source>
</evidence>
<dbReference type="Pfam" id="PF19300">
    <property type="entry name" value="BPD_transp_1_N"/>
    <property type="match status" value="1"/>
</dbReference>
<keyword evidence="3" id="KW-1003">Cell membrane</keyword>